<sequence length="539" mass="58960">MYSRSSEPVHFERDCEAVMVPQGDTVTLPAGSYGYITQALGGSYSVFVEGNLFRIAGKDGDAIGKEAPAPLELPDDASDEQVEQLVWQQLRTCFDPEIPVNIVELGLVYEVEIKHLDEGQREIDVKMTLTAPACGMGDILVDDVRSKLEMIPTVAEADVELVFDPPWNQHMMKSPVSQSIPSFAVTRSDHPRSAEERAQILEKPGFGLHFTDHMVEVRWDKDTGWHNANVRAYGPLQLDPAAAVLHYGQEIFEGIKAYRHADGSIWTFRPDANGRRLQRSAQRLALPELPVEIFVESLKQMIAVDSAWVPSADESSLYFRPFMIGDEAFLGVRGAHKAGYYVIASPAGPYFAKGVAPVSIWLSTEYARAAKGGTGAAKCGGNYAASLLPQQKAQAQGCSQVLFLDPVEGKYLEELGGMNVFLVYKDGTLVTPELSGSILEGITRESILQLARDRGMKVEERKVTIDEWKQGVTSGEIAEVFACGTAAVVTPIGQLKGEGFSVGDINAPAGEVTMSLRKELTDIQYGRLPDRHGWLVKLG</sequence>
<dbReference type="GO" id="GO:0004084">
    <property type="term" value="F:branched-chain-amino-acid transaminase activity"/>
    <property type="evidence" value="ECO:0007669"/>
    <property type="project" value="UniProtKB-EC"/>
</dbReference>
<dbReference type="NCBIfam" id="TIGR01123">
    <property type="entry name" value="ilvE_II"/>
    <property type="match status" value="1"/>
</dbReference>
<evidence type="ECO:0000256" key="1">
    <source>
        <dbReference type="ARBA" id="ARBA00001933"/>
    </source>
</evidence>
<proteinExistence type="inferred from homology"/>
<accession>A0AA38XHP3</accession>
<dbReference type="InterPro" id="IPR001544">
    <property type="entry name" value="Aminotrans_IV"/>
</dbReference>
<dbReference type="InterPro" id="IPR017776">
    <property type="entry name" value="FeS_assembly_SufT_put"/>
</dbReference>
<dbReference type="GO" id="GO:0008652">
    <property type="term" value="P:amino acid biosynthetic process"/>
    <property type="evidence" value="ECO:0007669"/>
    <property type="project" value="UniProtKB-KW"/>
</dbReference>
<keyword evidence="7 10" id="KW-0100">Branched-chain amino acid biosynthesis</keyword>
<organism evidence="12">
    <name type="scientific">Knufia peltigerae</name>
    <dbReference type="NCBI Taxonomy" id="1002370"/>
    <lineage>
        <taxon>Eukaryota</taxon>
        <taxon>Fungi</taxon>
        <taxon>Dikarya</taxon>
        <taxon>Ascomycota</taxon>
        <taxon>Pezizomycotina</taxon>
        <taxon>Eurotiomycetes</taxon>
        <taxon>Chaetothyriomycetidae</taxon>
        <taxon>Chaetothyriales</taxon>
        <taxon>Trichomeriaceae</taxon>
        <taxon>Knufia</taxon>
    </lineage>
</organism>
<dbReference type="InterPro" id="IPR033939">
    <property type="entry name" value="BCAT_family"/>
</dbReference>
<evidence type="ECO:0000256" key="2">
    <source>
        <dbReference type="ARBA" id="ARBA00009320"/>
    </source>
</evidence>
<dbReference type="InterPro" id="IPR002744">
    <property type="entry name" value="MIP18-like"/>
</dbReference>
<dbReference type="InterPro" id="IPR043132">
    <property type="entry name" value="BCAT-like_C"/>
</dbReference>
<evidence type="ECO:0000256" key="5">
    <source>
        <dbReference type="ARBA" id="ARBA00022679"/>
    </source>
</evidence>
<dbReference type="NCBIfam" id="TIGR03406">
    <property type="entry name" value="FeS_long_SufT"/>
    <property type="match status" value="1"/>
</dbReference>
<dbReference type="SUPFAM" id="SSF56752">
    <property type="entry name" value="D-aminoacid aminotransferase-like PLP-dependent enzymes"/>
    <property type="match status" value="1"/>
</dbReference>
<name>A0AA38XHP3_9EURO</name>
<dbReference type="Pfam" id="PF01883">
    <property type="entry name" value="FeS_assembly_P"/>
    <property type="match status" value="1"/>
</dbReference>
<dbReference type="GO" id="GO:0009082">
    <property type="term" value="P:branched-chain amino acid biosynthetic process"/>
    <property type="evidence" value="ECO:0007669"/>
    <property type="project" value="UniProtKB-KW"/>
</dbReference>
<comment type="catalytic activity">
    <reaction evidence="10">
        <text>L-valine + 2-oxoglutarate = 3-methyl-2-oxobutanoate + L-glutamate</text>
        <dbReference type="Rhea" id="RHEA:24813"/>
        <dbReference type="ChEBI" id="CHEBI:11851"/>
        <dbReference type="ChEBI" id="CHEBI:16810"/>
        <dbReference type="ChEBI" id="CHEBI:29985"/>
        <dbReference type="ChEBI" id="CHEBI:57762"/>
        <dbReference type="EC" id="2.6.1.42"/>
    </reaction>
</comment>
<dbReference type="InterPro" id="IPR036038">
    <property type="entry name" value="Aminotransferase-like"/>
</dbReference>
<keyword evidence="5 10" id="KW-0808">Transferase</keyword>
<dbReference type="SUPFAM" id="SSF117916">
    <property type="entry name" value="Fe-S cluster assembly (FSCA) domain-like"/>
    <property type="match status" value="1"/>
</dbReference>
<dbReference type="Gene3D" id="3.20.10.10">
    <property type="entry name" value="D-amino Acid Aminotransferase, subunit A, domain 2"/>
    <property type="match status" value="1"/>
</dbReference>
<evidence type="ECO:0000259" key="11">
    <source>
        <dbReference type="Pfam" id="PF01883"/>
    </source>
</evidence>
<comment type="catalytic activity">
    <reaction evidence="10">
        <text>L-isoleucine + 2-oxoglutarate = (S)-3-methyl-2-oxopentanoate + L-glutamate</text>
        <dbReference type="Rhea" id="RHEA:24801"/>
        <dbReference type="ChEBI" id="CHEBI:16810"/>
        <dbReference type="ChEBI" id="CHEBI:29985"/>
        <dbReference type="ChEBI" id="CHEBI:35146"/>
        <dbReference type="ChEBI" id="CHEBI:58045"/>
        <dbReference type="EC" id="2.6.1.42"/>
    </reaction>
</comment>
<reference evidence="12" key="1">
    <citation type="submission" date="2022-10" db="EMBL/GenBank/DDBJ databases">
        <title>Culturing micro-colonial fungi from biological soil crusts in the Mojave desert and describing Neophaeococcomyces mojavensis, and introducing the new genera and species Taxawa tesnikishii.</title>
        <authorList>
            <person name="Kurbessoian T."/>
            <person name="Stajich J.E."/>
        </authorList>
    </citation>
    <scope>NUCLEOTIDE SEQUENCE</scope>
    <source>
        <strain evidence="12">TK_35</strain>
    </source>
</reference>
<keyword evidence="3 10" id="KW-0032">Aminotransferase</keyword>
<dbReference type="InterPro" id="IPR034904">
    <property type="entry name" value="FSCA_dom_sf"/>
</dbReference>
<comment type="caution">
    <text evidence="12">The sequence shown here is derived from an EMBL/GenBank/DDBJ whole genome shotgun (WGS) entry which is preliminary data.</text>
</comment>
<evidence type="ECO:0000256" key="9">
    <source>
        <dbReference type="RuleBase" id="RU004516"/>
    </source>
</evidence>
<dbReference type="InterPro" id="IPR005786">
    <property type="entry name" value="B_amino_transII"/>
</dbReference>
<dbReference type="Gene3D" id="3.30.470.10">
    <property type="match status" value="1"/>
</dbReference>
<evidence type="ECO:0000256" key="4">
    <source>
        <dbReference type="ARBA" id="ARBA00022605"/>
    </source>
</evidence>
<gene>
    <name evidence="12" type="ORF">H2204_014799</name>
</gene>
<evidence type="ECO:0000256" key="8">
    <source>
        <dbReference type="RuleBase" id="RU004106"/>
    </source>
</evidence>
<keyword evidence="6 9" id="KW-0663">Pyridoxal phosphate</keyword>
<dbReference type="PROSITE" id="PS00770">
    <property type="entry name" value="AA_TRANSFER_CLASS_4"/>
    <property type="match status" value="1"/>
</dbReference>
<evidence type="ECO:0000256" key="10">
    <source>
        <dbReference type="RuleBase" id="RU004517"/>
    </source>
</evidence>
<dbReference type="AlphaFoldDB" id="A0AA38XHP3"/>
<dbReference type="PANTHER" id="PTHR11825:SF44">
    <property type="entry name" value="BRANCHED-CHAIN-AMINO-ACID AMINOTRANSFERASE"/>
    <property type="match status" value="1"/>
</dbReference>
<comment type="cofactor">
    <cofactor evidence="1 9">
        <name>pyridoxal 5'-phosphate</name>
        <dbReference type="ChEBI" id="CHEBI:597326"/>
    </cofactor>
</comment>
<feature type="domain" description="MIP18 family-like" evidence="11">
    <location>
        <begin position="84"/>
        <end position="159"/>
    </location>
</feature>
<dbReference type="EC" id="2.6.1.42" evidence="10"/>
<dbReference type="EMBL" id="JAPDRN010000203">
    <property type="protein sequence ID" value="KAJ9613602.1"/>
    <property type="molecule type" value="Genomic_DNA"/>
</dbReference>
<evidence type="ECO:0000256" key="6">
    <source>
        <dbReference type="ARBA" id="ARBA00022898"/>
    </source>
</evidence>
<evidence type="ECO:0000256" key="7">
    <source>
        <dbReference type="ARBA" id="ARBA00023304"/>
    </source>
</evidence>
<evidence type="ECO:0000256" key="3">
    <source>
        <dbReference type="ARBA" id="ARBA00022576"/>
    </source>
</evidence>
<dbReference type="Pfam" id="PF01063">
    <property type="entry name" value="Aminotran_4"/>
    <property type="match status" value="1"/>
</dbReference>
<protein>
    <recommendedName>
        <fullName evidence="10">Branched-chain-amino-acid aminotransferase</fullName>
        <ecNumber evidence="10">2.6.1.42</ecNumber>
    </recommendedName>
</protein>
<comment type="similarity">
    <text evidence="2 8">Belongs to the class-IV pyridoxal-phosphate-dependent aminotransferase family.</text>
</comment>
<dbReference type="NCBIfam" id="NF009897">
    <property type="entry name" value="PRK13357.1"/>
    <property type="match status" value="1"/>
</dbReference>
<keyword evidence="4 10" id="KW-0028">Amino-acid biosynthesis</keyword>
<dbReference type="Gene3D" id="3.30.300.130">
    <property type="entry name" value="Fe-S cluster assembly (FSCA)"/>
    <property type="match status" value="1"/>
</dbReference>
<evidence type="ECO:0000313" key="12">
    <source>
        <dbReference type="EMBL" id="KAJ9613602.1"/>
    </source>
</evidence>
<dbReference type="CDD" id="cd01557">
    <property type="entry name" value="BCAT_beta_family"/>
    <property type="match status" value="1"/>
</dbReference>
<dbReference type="InterPro" id="IPR043131">
    <property type="entry name" value="BCAT-like_N"/>
</dbReference>
<dbReference type="InterPro" id="IPR018300">
    <property type="entry name" value="Aminotrans_IV_CS"/>
</dbReference>
<dbReference type="PANTHER" id="PTHR11825">
    <property type="entry name" value="SUBGROUP IIII AMINOTRANSFERASE"/>
    <property type="match status" value="1"/>
</dbReference>
<comment type="catalytic activity">
    <reaction evidence="10">
        <text>L-leucine + 2-oxoglutarate = 4-methyl-2-oxopentanoate + L-glutamate</text>
        <dbReference type="Rhea" id="RHEA:18321"/>
        <dbReference type="ChEBI" id="CHEBI:16810"/>
        <dbReference type="ChEBI" id="CHEBI:17865"/>
        <dbReference type="ChEBI" id="CHEBI:29985"/>
        <dbReference type="ChEBI" id="CHEBI:57427"/>
        <dbReference type="EC" id="2.6.1.42"/>
    </reaction>
</comment>